<dbReference type="EMBL" id="HBII01008790">
    <property type="protein sequence ID" value="CAE0344913.1"/>
    <property type="molecule type" value="Transcribed_RNA"/>
</dbReference>
<feature type="domain" description="Protein kinase" evidence="10">
    <location>
        <begin position="1"/>
        <end position="92"/>
    </location>
</feature>
<evidence type="ECO:0000256" key="2">
    <source>
        <dbReference type="ARBA" id="ARBA00022741"/>
    </source>
</evidence>
<dbReference type="InterPro" id="IPR011009">
    <property type="entry name" value="Kinase-like_dom_sf"/>
</dbReference>
<keyword evidence="3" id="KW-0418">Kinase</keyword>
<evidence type="ECO:0000256" key="1">
    <source>
        <dbReference type="ARBA" id="ARBA00022679"/>
    </source>
</evidence>
<accession>A0A7S3J6G6</accession>
<evidence type="ECO:0000313" key="11">
    <source>
        <dbReference type="EMBL" id="CAE0344913.1"/>
    </source>
</evidence>
<keyword evidence="4" id="KW-0067">ATP-binding</keyword>
<dbReference type="Gene3D" id="1.10.510.10">
    <property type="entry name" value="Transferase(Phosphotransferase) domain 1"/>
    <property type="match status" value="1"/>
</dbReference>
<keyword evidence="2" id="KW-0547">Nucleotide-binding</keyword>
<evidence type="ECO:0000256" key="7">
    <source>
        <dbReference type="ARBA" id="ARBA00049014"/>
    </source>
</evidence>
<organism evidence="11">
    <name type="scientific">Euplotes harpa</name>
    <dbReference type="NCBI Taxonomy" id="151035"/>
    <lineage>
        <taxon>Eukaryota</taxon>
        <taxon>Sar</taxon>
        <taxon>Alveolata</taxon>
        <taxon>Ciliophora</taxon>
        <taxon>Intramacronucleata</taxon>
        <taxon>Spirotrichea</taxon>
        <taxon>Hypotrichia</taxon>
        <taxon>Euplotida</taxon>
        <taxon>Euplotidae</taxon>
        <taxon>Euplotes</taxon>
    </lineage>
</organism>
<evidence type="ECO:0000256" key="5">
    <source>
        <dbReference type="ARBA" id="ARBA00038035"/>
    </source>
</evidence>
<dbReference type="GO" id="GO:0004708">
    <property type="term" value="F:MAP kinase kinase activity"/>
    <property type="evidence" value="ECO:0007669"/>
    <property type="project" value="UniProtKB-EC"/>
</dbReference>
<evidence type="ECO:0000259" key="10">
    <source>
        <dbReference type="PROSITE" id="PS50011"/>
    </source>
</evidence>
<dbReference type="InterPro" id="IPR000719">
    <property type="entry name" value="Prot_kinase_dom"/>
</dbReference>
<dbReference type="SUPFAM" id="SSF56112">
    <property type="entry name" value="Protein kinase-like (PK-like)"/>
    <property type="match status" value="1"/>
</dbReference>
<evidence type="ECO:0000256" key="8">
    <source>
        <dbReference type="ARBA" id="ARBA00049299"/>
    </source>
</evidence>
<comment type="catalytic activity">
    <reaction evidence="7">
        <text>L-seryl-[protein] + ATP = O-phospho-L-seryl-[protein] + ADP + H(+)</text>
        <dbReference type="Rhea" id="RHEA:17989"/>
        <dbReference type="Rhea" id="RHEA-COMP:9863"/>
        <dbReference type="Rhea" id="RHEA-COMP:11604"/>
        <dbReference type="ChEBI" id="CHEBI:15378"/>
        <dbReference type="ChEBI" id="CHEBI:29999"/>
        <dbReference type="ChEBI" id="CHEBI:30616"/>
        <dbReference type="ChEBI" id="CHEBI:83421"/>
        <dbReference type="ChEBI" id="CHEBI:456216"/>
        <dbReference type="EC" id="2.7.12.2"/>
    </reaction>
</comment>
<comment type="catalytic activity">
    <reaction evidence="8">
        <text>L-threonyl-[protein] + ATP = O-phospho-L-threonyl-[protein] + ADP + H(+)</text>
        <dbReference type="Rhea" id="RHEA:46608"/>
        <dbReference type="Rhea" id="RHEA-COMP:11060"/>
        <dbReference type="Rhea" id="RHEA-COMP:11605"/>
        <dbReference type="ChEBI" id="CHEBI:15378"/>
        <dbReference type="ChEBI" id="CHEBI:30013"/>
        <dbReference type="ChEBI" id="CHEBI:30616"/>
        <dbReference type="ChEBI" id="CHEBI:61977"/>
        <dbReference type="ChEBI" id="CHEBI:456216"/>
        <dbReference type="EC" id="2.7.12.2"/>
    </reaction>
</comment>
<dbReference type="PANTHER" id="PTHR48013">
    <property type="entry name" value="DUAL SPECIFICITY MITOGEN-ACTIVATED PROTEIN KINASE KINASE 5-RELATED"/>
    <property type="match status" value="1"/>
</dbReference>
<dbReference type="Pfam" id="PF00069">
    <property type="entry name" value="Pkinase"/>
    <property type="match status" value="1"/>
</dbReference>
<name>A0A7S3J6G6_9SPIT</name>
<proteinExistence type="inferred from homology"/>
<evidence type="ECO:0000256" key="4">
    <source>
        <dbReference type="ARBA" id="ARBA00022840"/>
    </source>
</evidence>
<reference evidence="11" key="1">
    <citation type="submission" date="2021-01" db="EMBL/GenBank/DDBJ databases">
        <authorList>
            <person name="Corre E."/>
            <person name="Pelletier E."/>
            <person name="Niang G."/>
            <person name="Scheremetjew M."/>
            <person name="Finn R."/>
            <person name="Kale V."/>
            <person name="Holt S."/>
            <person name="Cochrane G."/>
            <person name="Meng A."/>
            <person name="Brown T."/>
            <person name="Cohen L."/>
        </authorList>
    </citation>
    <scope>NUCLEOTIDE SEQUENCE</scope>
    <source>
        <strain evidence="11">FSP1.4</strain>
    </source>
</reference>
<dbReference type="AlphaFoldDB" id="A0A7S3J6G6"/>
<protein>
    <recommendedName>
        <fullName evidence="6">mitogen-activated protein kinase kinase</fullName>
        <ecNumber evidence="6">2.7.12.2</ecNumber>
    </recommendedName>
</protein>
<evidence type="ECO:0000256" key="6">
    <source>
        <dbReference type="ARBA" id="ARBA00038999"/>
    </source>
</evidence>
<comment type="catalytic activity">
    <reaction evidence="9">
        <text>L-tyrosyl-[protein] + ATP = O-phospho-L-tyrosyl-[protein] + ADP + H(+)</text>
        <dbReference type="Rhea" id="RHEA:10596"/>
        <dbReference type="Rhea" id="RHEA-COMP:10136"/>
        <dbReference type="Rhea" id="RHEA-COMP:20101"/>
        <dbReference type="ChEBI" id="CHEBI:15378"/>
        <dbReference type="ChEBI" id="CHEBI:30616"/>
        <dbReference type="ChEBI" id="CHEBI:46858"/>
        <dbReference type="ChEBI" id="CHEBI:61978"/>
        <dbReference type="ChEBI" id="CHEBI:456216"/>
        <dbReference type="EC" id="2.7.12.2"/>
    </reaction>
</comment>
<gene>
    <name evidence="11" type="ORF">EHAR0213_LOCUS3822</name>
</gene>
<dbReference type="EC" id="2.7.12.2" evidence="6"/>
<keyword evidence="1" id="KW-0808">Transferase</keyword>
<comment type="similarity">
    <text evidence="5">Belongs to the protein kinase superfamily. STE Ser/Thr protein kinase family. MAP kinase kinase subfamily.</text>
</comment>
<dbReference type="GO" id="GO:0005524">
    <property type="term" value="F:ATP binding"/>
    <property type="evidence" value="ECO:0007669"/>
    <property type="project" value="UniProtKB-KW"/>
</dbReference>
<evidence type="ECO:0000256" key="3">
    <source>
        <dbReference type="ARBA" id="ARBA00022777"/>
    </source>
</evidence>
<dbReference type="PROSITE" id="PS50011">
    <property type="entry name" value="PROTEIN_KINASE_DOM"/>
    <property type="match status" value="1"/>
</dbReference>
<dbReference type="PANTHER" id="PTHR48013:SF9">
    <property type="entry name" value="DUAL SPECIFICITY MITOGEN-ACTIVATED PROTEIN KINASE KINASE 5"/>
    <property type="match status" value="1"/>
</dbReference>
<sequence>MSPERMNSEDYSYPSDIWSLGLIIYEMATGSFCYPEHSNFIEMREIIIGSEPPTLRNDGTYSEEMIDFISRCLQIHPKNRANTKELLDHPWIKMYKDIDSEVIQWVKEVSELKAQIQHDKRVSKEDIEMLGLQDFIGLK</sequence>
<evidence type="ECO:0000256" key="9">
    <source>
        <dbReference type="ARBA" id="ARBA00051693"/>
    </source>
</evidence>